<dbReference type="AlphaFoldDB" id="A0A0D8IW81"/>
<comment type="caution">
    <text evidence="2">The sequence shown here is derived from an EMBL/GenBank/DDBJ whole genome shotgun (WGS) entry which is preliminary data.</text>
</comment>
<dbReference type="GeneID" id="42857910"/>
<dbReference type="EMBL" id="JXXK01000027">
    <property type="protein sequence ID" value="KJF38947.1"/>
    <property type="molecule type" value="Genomic_DNA"/>
</dbReference>
<evidence type="ECO:0000259" key="1">
    <source>
        <dbReference type="Pfam" id="PF12959"/>
    </source>
</evidence>
<name>A0A0D8IW81_9FIRM</name>
<evidence type="ECO:0000313" key="2">
    <source>
        <dbReference type="EMBL" id="KJF38947.1"/>
    </source>
</evidence>
<dbReference type="Pfam" id="PF12959">
    <property type="entry name" value="DUF3848"/>
    <property type="match status" value="1"/>
</dbReference>
<proteinExistence type="predicted"/>
<feature type="domain" description="DUF3848" evidence="1">
    <location>
        <begin position="10"/>
        <end position="102"/>
    </location>
</feature>
<dbReference type="PATRIC" id="fig|1550024.3.peg.3468"/>
<dbReference type="InterPro" id="IPR024380">
    <property type="entry name" value="DUF3848"/>
</dbReference>
<keyword evidence="3" id="KW-1185">Reference proteome</keyword>
<dbReference type="RefSeq" id="WP_050006148.1">
    <property type="nucleotide sequence ID" value="NZ_JBBNKJ010000015.1"/>
</dbReference>
<protein>
    <recommendedName>
        <fullName evidence="1">DUF3848 domain-containing protein</fullName>
    </recommendedName>
</protein>
<accession>A0A0D8IW81</accession>
<dbReference type="Proteomes" id="UP000032483">
    <property type="component" value="Unassembled WGS sequence"/>
</dbReference>
<gene>
    <name evidence="2" type="ORF">TQ39_15215</name>
</gene>
<organism evidence="2 3">
    <name type="scientific">Ruthenibacterium lactatiformans</name>
    <dbReference type="NCBI Taxonomy" id="1550024"/>
    <lineage>
        <taxon>Bacteria</taxon>
        <taxon>Bacillati</taxon>
        <taxon>Bacillota</taxon>
        <taxon>Clostridia</taxon>
        <taxon>Eubacteriales</taxon>
        <taxon>Oscillospiraceae</taxon>
        <taxon>Ruthenibacterium</taxon>
    </lineage>
</organism>
<reference evidence="2" key="1">
    <citation type="submission" date="2015-02" db="EMBL/GenBank/DDBJ databases">
        <title>A novel member of the family Ruminococcaceae isolated from human feces.</title>
        <authorList>
            <person name="Shkoporov A.N."/>
            <person name="Chaplin A.V."/>
            <person name="Motuzova O.V."/>
            <person name="Kafarskaia L.I."/>
            <person name="Khokhlova E.V."/>
            <person name="Efimov B.A."/>
        </authorList>
    </citation>
    <scope>NUCLEOTIDE SEQUENCE [LARGE SCALE GENOMIC DNA]</scope>
    <source>
        <strain evidence="2">585-1</strain>
    </source>
</reference>
<evidence type="ECO:0000313" key="3">
    <source>
        <dbReference type="Proteomes" id="UP000032483"/>
    </source>
</evidence>
<sequence length="116" mass="13627">MNDQTRAERLNTALYKKMFAAQEKYRAWLLSLPSEEILNHAYEYTMREDIVLSLEDEDIGAKRAVALLMLPDPLSATYHEYEKMESTHMKDIFSAVEQCADGEIKKRRKQKDEPER</sequence>